<dbReference type="AlphaFoldDB" id="L0KZN7"/>
<dbReference type="Pfam" id="PF01261">
    <property type="entry name" value="AP_endonuc_2"/>
    <property type="match status" value="1"/>
</dbReference>
<dbReference type="EMBL" id="CP003362">
    <property type="protein sequence ID" value="AGB50576.1"/>
    <property type="molecule type" value="Genomic_DNA"/>
</dbReference>
<name>L0KZN7_METHD</name>
<dbReference type="GO" id="GO:0016853">
    <property type="term" value="F:isomerase activity"/>
    <property type="evidence" value="ECO:0007669"/>
    <property type="project" value="UniProtKB-KW"/>
</dbReference>
<dbReference type="PANTHER" id="PTHR12110:SF21">
    <property type="entry name" value="XYLOSE ISOMERASE-LIKE TIM BARREL DOMAIN-CONTAINING PROTEIN"/>
    <property type="match status" value="1"/>
</dbReference>
<dbReference type="Gene3D" id="3.20.20.150">
    <property type="entry name" value="Divalent-metal-dependent TIM barrel enzymes"/>
    <property type="match status" value="1"/>
</dbReference>
<reference evidence="3" key="1">
    <citation type="submission" date="2012-02" db="EMBL/GenBank/DDBJ databases">
        <title>Complete sequence of chromosome of Methanomethylovorans hollandica DSM 15978.</title>
        <authorList>
            <person name="Lucas S."/>
            <person name="Copeland A."/>
            <person name="Lapidus A."/>
            <person name="Glavina del Rio T."/>
            <person name="Dalin E."/>
            <person name="Tice H."/>
            <person name="Bruce D."/>
            <person name="Goodwin L."/>
            <person name="Pitluck S."/>
            <person name="Peters L."/>
            <person name="Mikhailova N."/>
            <person name="Held B."/>
            <person name="Kyrpides N."/>
            <person name="Mavromatis K."/>
            <person name="Ivanova N."/>
            <person name="Brettin T."/>
            <person name="Detter J.C."/>
            <person name="Han C."/>
            <person name="Larimer F."/>
            <person name="Land M."/>
            <person name="Hauser L."/>
            <person name="Markowitz V."/>
            <person name="Cheng J.-F."/>
            <person name="Hugenholtz P."/>
            <person name="Woyke T."/>
            <person name="Wu D."/>
            <person name="Spring S."/>
            <person name="Schroeder M."/>
            <person name="Brambilla E."/>
            <person name="Klenk H.-P."/>
            <person name="Eisen J.A."/>
        </authorList>
    </citation>
    <scope>NUCLEOTIDE SEQUENCE [LARGE SCALE GENOMIC DNA]</scope>
    <source>
        <strain evidence="3">DSM 15978 / NBRC 107637 / DMS1</strain>
    </source>
</reference>
<evidence type="ECO:0000313" key="2">
    <source>
        <dbReference type="EMBL" id="AGB50576.1"/>
    </source>
</evidence>
<keyword evidence="2" id="KW-0413">Isomerase</keyword>
<dbReference type="STRING" id="867904.Metho_2434"/>
<dbReference type="SUPFAM" id="SSF51658">
    <property type="entry name" value="Xylose isomerase-like"/>
    <property type="match status" value="1"/>
</dbReference>
<proteinExistence type="predicted"/>
<protein>
    <submittedName>
        <fullName evidence="2">Sugar phosphate isomerase/epimerase</fullName>
    </submittedName>
</protein>
<dbReference type="RefSeq" id="WP_015325741.1">
    <property type="nucleotide sequence ID" value="NC_019977.1"/>
</dbReference>
<evidence type="ECO:0000259" key="1">
    <source>
        <dbReference type="Pfam" id="PF01261"/>
    </source>
</evidence>
<dbReference type="KEGG" id="mhz:Metho_2434"/>
<evidence type="ECO:0000313" key="3">
    <source>
        <dbReference type="Proteomes" id="UP000010866"/>
    </source>
</evidence>
<gene>
    <name evidence="2" type="ordered locus">Metho_2434</name>
</gene>
<dbReference type="Proteomes" id="UP000010866">
    <property type="component" value="Chromosome"/>
</dbReference>
<dbReference type="GeneID" id="14408513"/>
<dbReference type="InterPro" id="IPR036237">
    <property type="entry name" value="Xyl_isomerase-like_sf"/>
</dbReference>
<feature type="domain" description="Xylose isomerase-like TIM barrel" evidence="1">
    <location>
        <begin position="23"/>
        <end position="242"/>
    </location>
</feature>
<sequence length="257" mass="29280">MKLKNLSFSSRVETGHSFIWVYQLEDMGYTGWEIVQEGLQTLHNGNLAKVREVRDTTDLKITMHLPFSDMNLAGLNDGIRNEALRQMYRCLELGNEIVELAVVHPGYLSPYGSQVPERAWRTHIESIRHVCDTAEKYGITIAVENMPEMPSIFGKYPDEMLRTLEEVDRDNLGMTLDVGHANTAGVVDEFLEKCKEHILHMHIHDNHGISDEHLPLGRGTVQWKKVMESLKGYNGRLVTEMATLQEGEECIAYIQSL</sequence>
<dbReference type="InterPro" id="IPR050312">
    <property type="entry name" value="IolE/XylAMocC-like"/>
</dbReference>
<organism evidence="2 3">
    <name type="scientific">Methanomethylovorans hollandica (strain DSM 15978 / NBRC 107637 / DMS1)</name>
    <dbReference type="NCBI Taxonomy" id="867904"/>
    <lineage>
        <taxon>Archaea</taxon>
        <taxon>Methanobacteriati</taxon>
        <taxon>Methanobacteriota</taxon>
        <taxon>Stenosarchaea group</taxon>
        <taxon>Methanomicrobia</taxon>
        <taxon>Methanosarcinales</taxon>
        <taxon>Methanosarcinaceae</taxon>
        <taxon>Methanomethylovorans</taxon>
    </lineage>
</organism>
<dbReference type="InterPro" id="IPR013022">
    <property type="entry name" value="Xyl_isomerase-like_TIM-brl"/>
</dbReference>
<accession>L0KZN7</accession>
<dbReference type="OrthoDB" id="372143at2157"/>
<dbReference type="PANTHER" id="PTHR12110">
    <property type="entry name" value="HYDROXYPYRUVATE ISOMERASE"/>
    <property type="match status" value="1"/>
</dbReference>
<dbReference type="HOGENOM" id="CLU_050006_7_2_2"/>
<keyword evidence="3" id="KW-1185">Reference proteome</keyword>